<dbReference type="InterPro" id="IPR001529">
    <property type="entry name" value="Zn_ribbon_RPB9"/>
</dbReference>
<dbReference type="Proteomes" id="UP000245910">
    <property type="component" value="Chromosome IIII"/>
</dbReference>
<dbReference type="PANTHER" id="PTHR11239">
    <property type="entry name" value="DNA-DIRECTED RNA POLYMERASE"/>
    <property type="match status" value="1"/>
</dbReference>
<dbReference type="InterPro" id="IPR001222">
    <property type="entry name" value="Znf_TFIIS"/>
</dbReference>
<dbReference type="GO" id="GO:0006363">
    <property type="term" value="P:termination of RNA polymerase I transcription"/>
    <property type="evidence" value="ECO:0007669"/>
    <property type="project" value="TreeGrafter"/>
</dbReference>
<dbReference type="GeneID" id="37264562"/>
<dbReference type="STRING" id="56646.A0A2L2SSQ6"/>
<keyword evidence="14" id="KW-1185">Reference proteome</keyword>
<name>A0A2L2SSQ6_9HYPO</name>
<evidence type="ECO:0000256" key="2">
    <source>
        <dbReference type="ARBA" id="ARBA00022478"/>
    </source>
</evidence>
<protein>
    <recommendedName>
        <fullName evidence="8">DNA-directed RNA polymerase subunit</fullName>
    </recommendedName>
</protein>
<dbReference type="GO" id="GO:0005736">
    <property type="term" value="C:RNA polymerase I complex"/>
    <property type="evidence" value="ECO:0007669"/>
    <property type="project" value="TreeGrafter"/>
</dbReference>
<dbReference type="EMBL" id="LN649232">
    <property type="protein sequence ID" value="CEI40241.1"/>
    <property type="molecule type" value="Genomic_DNA"/>
</dbReference>
<dbReference type="GO" id="GO:0008270">
    <property type="term" value="F:zinc ion binding"/>
    <property type="evidence" value="ECO:0007669"/>
    <property type="project" value="UniProtKB-KW"/>
</dbReference>
<feature type="domain" description="TFIIS-type" evidence="12">
    <location>
        <begin position="80"/>
        <end position="119"/>
    </location>
</feature>
<evidence type="ECO:0000256" key="3">
    <source>
        <dbReference type="ARBA" id="ARBA00022723"/>
    </source>
</evidence>
<dbReference type="InterPro" id="IPR012164">
    <property type="entry name" value="Rpa12/Rpb9/Rpc10/TFS"/>
</dbReference>
<dbReference type="Pfam" id="PF01096">
    <property type="entry name" value="Zn_ribbon_TFIIS"/>
    <property type="match status" value="1"/>
</dbReference>
<organism evidence="13 14">
    <name type="scientific">Fusarium venenatum</name>
    <dbReference type="NCBI Taxonomy" id="56646"/>
    <lineage>
        <taxon>Eukaryota</taxon>
        <taxon>Fungi</taxon>
        <taxon>Dikarya</taxon>
        <taxon>Ascomycota</taxon>
        <taxon>Pezizomycotina</taxon>
        <taxon>Sordariomycetes</taxon>
        <taxon>Hypocreomycetidae</taxon>
        <taxon>Hypocreales</taxon>
        <taxon>Nectriaceae</taxon>
        <taxon>Fusarium</taxon>
    </lineage>
</organism>
<evidence type="ECO:0000256" key="5">
    <source>
        <dbReference type="ARBA" id="ARBA00022833"/>
    </source>
</evidence>
<dbReference type="PROSITE" id="PS51133">
    <property type="entry name" value="ZF_TFIIS_2"/>
    <property type="match status" value="1"/>
</dbReference>
<dbReference type="CDD" id="cd10507">
    <property type="entry name" value="Zn-ribbon_RPA12"/>
    <property type="match status" value="1"/>
</dbReference>
<evidence type="ECO:0000256" key="1">
    <source>
        <dbReference type="ARBA" id="ARBA00004604"/>
    </source>
</evidence>
<evidence type="ECO:0000256" key="9">
    <source>
        <dbReference type="PIRSR" id="PIRSR005586-1"/>
    </source>
</evidence>
<comment type="subcellular location">
    <subcellularLocation>
        <location evidence="1">Nucleus</location>
        <location evidence="1">Nucleolus</location>
    </subcellularLocation>
</comment>
<evidence type="ECO:0000259" key="12">
    <source>
        <dbReference type="PROSITE" id="PS51133"/>
    </source>
</evidence>
<evidence type="ECO:0000256" key="10">
    <source>
        <dbReference type="PIRSR" id="PIRSR005586-2"/>
    </source>
</evidence>
<dbReference type="Gene3D" id="2.20.25.10">
    <property type="match status" value="1"/>
</dbReference>
<dbReference type="PIRSF" id="PIRSF005586">
    <property type="entry name" value="RNApol_RpoM"/>
    <property type="match status" value="1"/>
</dbReference>
<feature type="binding site" evidence="9">
    <location>
        <position position="13"/>
    </location>
    <ligand>
        <name>Zn(2+)</name>
        <dbReference type="ChEBI" id="CHEBI:29105"/>
        <label>1</label>
    </ligand>
</feature>
<accession>A0A2L2SSQ6</accession>
<feature type="binding site" evidence="9">
    <location>
        <position position="87"/>
    </location>
    <ligand>
        <name>Zn(2+)</name>
        <dbReference type="ChEBI" id="CHEBI:29105"/>
        <label>2</label>
    </ligand>
</feature>
<dbReference type="KEGG" id="fvn:FVRRES_12932"/>
<proteinExistence type="inferred from homology"/>
<dbReference type="PROSITE" id="PS01030">
    <property type="entry name" value="RNA_POL_M_15KD"/>
    <property type="match status" value="1"/>
</dbReference>
<evidence type="ECO:0000256" key="4">
    <source>
        <dbReference type="ARBA" id="ARBA00022771"/>
    </source>
</evidence>
<dbReference type="RefSeq" id="XP_025582630.1">
    <property type="nucleotide sequence ID" value="XM_025728243.1"/>
</dbReference>
<keyword evidence="4 10" id="KW-0863">Zinc-finger</keyword>
<reference evidence="14" key="1">
    <citation type="submission" date="2014-10" db="EMBL/GenBank/DDBJ databases">
        <authorList>
            <person name="King R."/>
        </authorList>
    </citation>
    <scope>NUCLEOTIDE SEQUENCE [LARGE SCALE GENOMIC DNA]</scope>
    <source>
        <strain evidence="14">A3/5</strain>
    </source>
</reference>
<evidence type="ECO:0000256" key="7">
    <source>
        <dbReference type="ARBA" id="ARBA00023242"/>
    </source>
</evidence>
<comment type="similarity">
    <text evidence="8 11">Belongs to the archaeal rpoM/eukaryotic RPA12/RPB9/RPC11 RNA polymerase family.</text>
</comment>
<dbReference type="AlphaFoldDB" id="A0A2L2SSQ6"/>
<evidence type="ECO:0000256" key="6">
    <source>
        <dbReference type="ARBA" id="ARBA00023163"/>
    </source>
</evidence>
<dbReference type="InterPro" id="IPR019761">
    <property type="entry name" value="DNA-dir_RNA_pol-M_15_CS"/>
</dbReference>
<dbReference type="GO" id="GO:0055029">
    <property type="term" value="C:nuclear DNA-directed RNA polymerase complex"/>
    <property type="evidence" value="ECO:0007669"/>
    <property type="project" value="UniProtKB-ARBA"/>
</dbReference>
<keyword evidence="5 9" id="KW-0862">Zinc</keyword>
<dbReference type="SUPFAM" id="SSF57783">
    <property type="entry name" value="Zinc beta-ribbon"/>
    <property type="match status" value="1"/>
</dbReference>
<keyword evidence="7 8" id="KW-0539">Nucleus</keyword>
<feature type="binding site" evidence="9">
    <location>
        <position position="114"/>
    </location>
    <ligand>
        <name>Zn(2+)</name>
        <dbReference type="ChEBI" id="CHEBI:29105"/>
        <label>2</label>
    </ligand>
</feature>
<feature type="binding site" evidence="9">
    <location>
        <position position="10"/>
    </location>
    <ligand>
        <name>Zn(2+)</name>
        <dbReference type="ChEBI" id="CHEBI:29105"/>
        <label>1</label>
    </ligand>
</feature>
<dbReference type="GO" id="GO:0003899">
    <property type="term" value="F:DNA-directed RNA polymerase activity"/>
    <property type="evidence" value="ECO:0007669"/>
    <property type="project" value="InterPro"/>
</dbReference>
<keyword evidence="3 9" id="KW-0479">Metal-binding</keyword>
<keyword evidence="6 8" id="KW-0804">Transcription</keyword>
<evidence type="ECO:0000313" key="13">
    <source>
        <dbReference type="EMBL" id="CEI40241.1"/>
    </source>
</evidence>
<dbReference type="PANTHER" id="PTHR11239:SF14">
    <property type="entry name" value="DNA-DIRECTED RNA POLYMERASE I SUBUNIT RPA12"/>
    <property type="match status" value="1"/>
</dbReference>
<evidence type="ECO:0000256" key="8">
    <source>
        <dbReference type="PIRNR" id="PIRNR005586"/>
    </source>
</evidence>
<feature type="binding site" evidence="9">
    <location>
        <position position="84"/>
    </location>
    <ligand>
        <name>Zn(2+)</name>
        <dbReference type="ChEBI" id="CHEBI:29105"/>
        <label>2</label>
    </ligand>
</feature>
<comment type="function">
    <text evidence="8">DNA-dependent RNA polymerase catalyzes the transcription of DNA into RNA using the four ribonucleoside triphosphates as substrates.</text>
</comment>
<feature type="binding site" evidence="9">
    <location>
        <position position="33"/>
    </location>
    <ligand>
        <name>Zn(2+)</name>
        <dbReference type="ChEBI" id="CHEBI:29105"/>
        <label>1</label>
    </ligand>
</feature>
<sequence length="133" mass="14625">MAAIGTLVFCTDCGNLLPATKGTQRNVLRCECCGAENRDTGSKVTITQTKPSDFPSFLRQKLQSSVQSVEKHSLQTESTAHETCPKCGREEVKYTTVQLRSADEGSTVIYSCECGNSYETRNPSIDIILTFDF</sequence>
<dbReference type="SMART" id="SM00661">
    <property type="entry name" value="RPOL9"/>
    <property type="match status" value="1"/>
</dbReference>
<dbReference type="GO" id="GO:0003676">
    <property type="term" value="F:nucleic acid binding"/>
    <property type="evidence" value="ECO:0007669"/>
    <property type="project" value="InterPro"/>
</dbReference>
<dbReference type="SMART" id="SM00440">
    <property type="entry name" value="ZnF_C2C2"/>
    <property type="match status" value="1"/>
</dbReference>
<dbReference type="InterPro" id="IPR034004">
    <property type="entry name" value="Zn_ribbon_RPA12_C"/>
</dbReference>
<feature type="binding site" evidence="9">
    <location>
        <position position="112"/>
    </location>
    <ligand>
        <name>Zn(2+)</name>
        <dbReference type="ChEBI" id="CHEBI:29105"/>
        <label>2</label>
    </ligand>
</feature>
<evidence type="ECO:0000313" key="14">
    <source>
        <dbReference type="Proteomes" id="UP000245910"/>
    </source>
</evidence>
<evidence type="ECO:0000256" key="11">
    <source>
        <dbReference type="RuleBase" id="RU003474"/>
    </source>
</evidence>
<feature type="binding site" evidence="9">
    <location>
        <position position="30"/>
    </location>
    <ligand>
        <name>Zn(2+)</name>
        <dbReference type="ChEBI" id="CHEBI:29105"/>
        <label>1</label>
    </ligand>
</feature>
<feature type="zinc finger region" description="C4-type" evidence="10">
    <location>
        <begin position="10"/>
        <end position="33"/>
    </location>
</feature>
<keyword evidence="2 8" id="KW-0240">DNA-directed RNA polymerase</keyword>